<dbReference type="GO" id="GO:0003677">
    <property type="term" value="F:DNA binding"/>
    <property type="evidence" value="ECO:0007669"/>
    <property type="project" value="UniProtKB-KW"/>
</dbReference>
<keyword evidence="4" id="KW-0804">Transcription</keyword>
<dbReference type="PROSITE" id="PS50043">
    <property type="entry name" value="HTH_LUXR_2"/>
    <property type="match status" value="1"/>
</dbReference>
<dbReference type="GO" id="GO:0006355">
    <property type="term" value="P:regulation of DNA-templated transcription"/>
    <property type="evidence" value="ECO:0007669"/>
    <property type="project" value="InterPro"/>
</dbReference>
<evidence type="ECO:0000256" key="1">
    <source>
        <dbReference type="ARBA" id="ARBA00022553"/>
    </source>
</evidence>
<dbReference type="EMBL" id="CP060204">
    <property type="protein sequence ID" value="QNH54756.1"/>
    <property type="molecule type" value="Genomic_DNA"/>
</dbReference>
<keyword evidence="3" id="KW-0238">DNA-binding</keyword>
<evidence type="ECO:0000313" key="9">
    <source>
        <dbReference type="Proteomes" id="UP000515480"/>
    </source>
</evidence>
<evidence type="ECO:0000256" key="3">
    <source>
        <dbReference type="ARBA" id="ARBA00023125"/>
    </source>
</evidence>
<dbReference type="CDD" id="cd06170">
    <property type="entry name" value="LuxR_C_like"/>
    <property type="match status" value="1"/>
</dbReference>
<sequence length="206" mass="22518">MIKILLVDDQKILLEGLEQIFTPLDDMEVVGSLLLSELVEEACARLTPDLVLMDICMEGRTSGIQICAHLKARFPELRVILMTGMQEIAFLARAKTAGADSFIYKEASGEEFAACIRTTMEGAHIYPDVCADSTFGGTKAPLTNRELDILRCICRSMSYDEIAAALGITKRTVNFHVGNMLVKTGYKSIVGLAVEATEKGYTDSAQ</sequence>
<dbReference type="Pfam" id="PF00072">
    <property type="entry name" value="Response_reg"/>
    <property type="match status" value="1"/>
</dbReference>
<dbReference type="InterPro" id="IPR058245">
    <property type="entry name" value="NreC/VraR/RcsB-like_REC"/>
</dbReference>
<feature type="modified residue" description="4-aspartylphosphate" evidence="5">
    <location>
        <position position="54"/>
    </location>
</feature>
<dbReference type="Pfam" id="PF00196">
    <property type="entry name" value="GerE"/>
    <property type="match status" value="1"/>
</dbReference>
<dbReference type="InterPro" id="IPR039420">
    <property type="entry name" value="WalR-like"/>
</dbReference>
<dbReference type="SUPFAM" id="SSF46894">
    <property type="entry name" value="C-terminal effector domain of the bipartite response regulators"/>
    <property type="match status" value="1"/>
</dbReference>
<gene>
    <name evidence="8" type="ORF">H1B31_01995</name>
</gene>
<dbReference type="CDD" id="cd17535">
    <property type="entry name" value="REC_NarL-like"/>
    <property type="match status" value="1"/>
</dbReference>
<name>A0A7G7VKW3_9FIRM</name>
<evidence type="ECO:0000256" key="5">
    <source>
        <dbReference type="PROSITE-ProRule" id="PRU00169"/>
    </source>
</evidence>
<dbReference type="SMART" id="SM00448">
    <property type="entry name" value="REC"/>
    <property type="match status" value="1"/>
</dbReference>
<dbReference type="PANTHER" id="PTHR43214">
    <property type="entry name" value="TWO-COMPONENT RESPONSE REGULATOR"/>
    <property type="match status" value="1"/>
</dbReference>
<dbReference type="InterPro" id="IPR001789">
    <property type="entry name" value="Sig_transdc_resp-reg_receiver"/>
</dbReference>
<dbReference type="Proteomes" id="UP000515480">
    <property type="component" value="Chromosome"/>
</dbReference>
<dbReference type="SUPFAM" id="SSF52172">
    <property type="entry name" value="CheY-like"/>
    <property type="match status" value="1"/>
</dbReference>
<proteinExistence type="predicted"/>
<evidence type="ECO:0000256" key="4">
    <source>
        <dbReference type="ARBA" id="ARBA00023163"/>
    </source>
</evidence>
<protein>
    <submittedName>
        <fullName evidence="8">Response regulator transcription factor</fullName>
    </submittedName>
</protein>
<dbReference type="GO" id="GO:0000160">
    <property type="term" value="P:phosphorelay signal transduction system"/>
    <property type="evidence" value="ECO:0007669"/>
    <property type="project" value="InterPro"/>
</dbReference>
<evidence type="ECO:0000259" key="7">
    <source>
        <dbReference type="PROSITE" id="PS50110"/>
    </source>
</evidence>
<feature type="domain" description="HTH luxR-type" evidence="6">
    <location>
        <begin position="135"/>
        <end position="200"/>
    </location>
</feature>
<dbReference type="InterPro" id="IPR016032">
    <property type="entry name" value="Sig_transdc_resp-reg_C-effctor"/>
</dbReference>
<dbReference type="PRINTS" id="PR00038">
    <property type="entry name" value="HTHLUXR"/>
</dbReference>
<evidence type="ECO:0000259" key="6">
    <source>
        <dbReference type="PROSITE" id="PS50043"/>
    </source>
</evidence>
<accession>A0A7G7VKW3</accession>
<dbReference type="InterPro" id="IPR000792">
    <property type="entry name" value="Tscrpt_reg_LuxR_C"/>
</dbReference>
<dbReference type="AlphaFoldDB" id="A0A7G7VKW3"/>
<reference evidence="8 9" key="1">
    <citation type="submission" date="2020-07" db="EMBL/GenBank/DDBJ databases">
        <title>Complete genome and description of Selenomonas timonensis sp. nov., a new bacterium isolated from a gingivitis subject.</title>
        <authorList>
            <person name="Antezack A."/>
        </authorList>
    </citation>
    <scope>NUCLEOTIDE SEQUENCE [LARGE SCALE GENOMIC DNA]</scope>
    <source>
        <strain evidence="8 9">Marseille-Q3039</strain>
    </source>
</reference>
<dbReference type="SMART" id="SM00421">
    <property type="entry name" value="HTH_LUXR"/>
    <property type="match status" value="1"/>
</dbReference>
<feature type="domain" description="Response regulatory" evidence="7">
    <location>
        <begin position="3"/>
        <end position="120"/>
    </location>
</feature>
<evidence type="ECO:0000256" key="2">
    <source>
        <dbReference type="ARBA" id="ARBA00023015"/>
    </source>
</evidence>
<evidence type="ECO:0000313" key="8">
    <source>
        <dbReference type="EMBL" id="QNH54756.1"/>
    </source>
</evidence>
<organism evidence="8 9">
    <name type="scientific">Selenomonas timonae</name>
    <dbReference type="NCBI Taxonomy" id="2754044"/>
    <lineage>
        <taxon>Bacteria</taxon>
        <taxon>Bacillati</taxon>
        <taxon>Bacillota</taxon>
        <taxon>Negativicutes</taxon>
        <taxon>Selenomonadales</taxon>
        <taxon>Selenomonadaceae</taxon>
        <taxon>Selenomonas</taxon>
    </lineage>
</organism>
<dbReference type="PROSITE" id="PS50110">
    <property type="entry name" value="RESPONSE_REGULATORY"/>
    <property type="match status" value="1"/>
</dbReference>
<keyword evidence="9" id="KW-1185">Reference proteome</keyword>
<keyword evidence="1 5" id="KW-0597">Phosphoprotein</keyword>
<dbReference type="RefSeq" id="WP_185980694.1">
    <property type="nucleotide sequence ID" value="NZ_CP060204.1"/>
</dbReference>
<dbReference type="Gene3D" id="3.40.50.2300">
    <property type="match status" value="1"/>
</dbReference>
<keyword evidence="2" id="KW-0805">Transcription regulation</keyword>
<dbReference type="InterPro" id="IPR011006">
    <property type="entry name" value="CheY-like_superfamily"/>
</dbReference>
<dbReference type="KEGG" id="stim:H1B31_01995"/>